<dbReference type="InterPro" id="IPR050238">
    <property type="entry name" value="DNA_Rep/Repair_Clamp_Loader"/>
</dbReference>
<organism evidence="1 2">
    <name type="scientific">Natronoflexus pectinivorans</name>
    <dbReference type="NCBI Taxonomy" id="682526"/>
    <lineage>
        <taxon>Bacteria</taxon>
        <taxon>Pseudomonadati</taxon>
        <taxon>Bacteroidota</taxon>
        <taxon>Bacteroidia</taxon>
        <taxon>Marinilabiliales</taxon>
        <taxon>Marinilabiliaceae</taxon>
        <taxon>Natronoflexus</taxon>
    </lineage>
</organism>
<dbReference type="Pfam" id="PF13177">
    <property type="entry name" value="DNA_pol3_delta2"/>
    <property type="match status" value="1"/>
</dbReference>
<dbReference type="OrthoDB" id="9811073at2"/>
<dbReference type="AlphaFoldDB" id="A0A4R2GHN1"/>
<comment type="caution">
    <text evidence="1">The sequence shown here is derived from an EMBL/GenBank/DDBJ whole genome shotgun (WGS) entry which is preliminary data.</text>
</comment>
<dbReference type="PANTHER" id="PTHR11669">
    <property type="entry name" value="REPLICATION FACTOR C / DNA POLYMERASE III GAMMA-TAU SUBUNIT"/>
    <property type="match status" value="1"/>
</dbReference>
<keyword evidence="2" id="KW-1185">Reference proteome</keyword>
<reference evidence="1 2" key="1">
    <citation type="submission" date="2019-03" db="EMBL/GenBank/DDBJ databases">
        <title>Genomic Encyclopedia of Type Strains, Phase IV (KMG-IV): sequencing the most valuable type-strain genomes for metagenomic binning, comparative biology and taxonomic classification.</title>
        <authorList>
            <person name="Goeker M."/>
        </authorList>
    </citation>
    <scope>NUCLEOTIDE SEQUENCE [LARGE SCALE GENOMIC DNA]</scope>
    <source>
        <strain evidence="1 2">DSM 24179</strain>
    </source>
</reference>
<accession>A0A4R2GHN1</accession>
<proteinExistence type="predicted"/>
<dbReference type="Proteomes" id="UP000295221">
    <property type="component" value="Unassembled WGS sequence"/>
</dbReference>
<protein>
    <submittedName>
        <fullName evidence="1">DNA polymerase-3 subunit delta</fullName>
    </submittedName>
</protein>
<dbReference type="InterPro" id="IPR027417">
    <property type="entry name" value="P-loop_NTPase"/>
</dbReference>
<sequence>MRFSDIAGQRTIKDHLIRTVKEDRVGHAQLFSGGEGTGSLLLAIAYAGYLNCKNPGEDDACGVCSSCLKINKLVHPDLHFVFPVIKEKSGQAAVSDDKINEWRAFVLEQNYFNAGQWFEHISDGKKSGMIYADESEVIVKKLSLRNFEGKYKIMIIWLPERMNDSGSNKLLKILEEPPQSTVFLLISENPATLLPTILSRTQQLNIPPIDVESLTRVLSNRLEVPEEEARVAARLSRGNYVKAASVLDSTRDNSGYFDLFGEMMRAIYTRKIFEIIKWSDSLAAMSRDKIKGFFDYAVNMLRESYVYNFKQPDLVYLTPSEEEFVAKFAPFVNEGNIGTMVEELQLAHAHIEQNGNSRIVLFDMAVKLTICFKK</sequence>
<dbReference type="GO" id="GO:0006261">
    <property type="term" value="P:DNA-templated DNA replication"/>
    <property type="evidence" value="ECO:0007669"/>
    <property type="project" value="TreeGrafter"/>
</dbReference>
<dbReference type="RefSeq" id="WP_132433841.1">
    <property type="nucleotide sequence ID" value="NZ_SLWK01000006.1"/>
</dbReference>
<evidence type="ECO:0000313" key="2">
    <source>
        <dbReference type="Proteomes" id="UP000295221"/>
    </source>
</evidence>
<gene>
    <name evidence="1" type="ORF">EV194_10679</name>
</gene>
<name>A0A4R2GHN1_9BACT</name>
<dbReference type="PANTHER" id="PTHR11669:SF8">
    <property type="entry name" value="DNA POLYMERASE III SUBUNIT DELTA"/>
    <property type="match status" value="1"/>
</dbReference>
<evidence type="ECO:0000313" key="1">
    <source>
        <dbReference type="EMBL" id="TCO07938.1"/>
    </source>
</evidence>
<dbReference type="Gene3D" id="3.40.50.300">
    <property type="entry name" value="P-loop containing nucleotide triphosphate hydrolases"/>
    <property type="match status" value="1"/>
</dbReference>
<dbReference type="SUPFAM" id="SSF52540">
    <property type="entry name" value="P-loop containing nucleoside triphosphate hydrolases"/>
    <property type="match status" value="1"/>
</dbReference>
<dbReference type="EMBL" id="SLWK01000006">
    <property type="protein sequence ID" value="TCO07938.1"/>
    <property type="molecule type" value="Genomic_DNA"/>
</dbReference>